<keyword evidence="3" id="KW-0747">Spliceosome</keyword>
<dbReference type="GO" id="GO:0003677">
    <property type="term" value="F:DNA binding"/>
    <property type="evidence" value="ECO:0007669"/>
    <property type="project" value="UniProtKB-KW"/>
</dbReference>
<organism evidence="12 13">
    <name type="scientific">Pichia kudriavzevii</name>
    <name type="common">Yeast</name>
    <name type="synonym">Issatchenkia orientalis</name>
    <dbReference type="NCBI Taxonomy" id="4909"/>
    <lineage>
        <taxon>Eukaryota</taxon>
        <taxon>Fungi</taxon>
        <taxon>Dikarya</taxon>
        <taxon>Ascomycota</taxon>
        <taxon>Saccharomycotina</taxon>
        <taxon>Pichiomycetes</taxon>
        <taxon>Pichiales</taxon>
        <taxon>Pichiaceae</taxon>
        <taxon>Pichia</taxon>
    </lineage>
</organism>
<dbReference type="PROSITE" id="PS50090">
    <property type="entry name" value="MYB_LIKE"/>
    <property type="match status" value="2"/>
</dbReference>
<evidence type="ECO:0000313" key="12">
    <source>
        <dbReference type="EMBL" id="KGK38753.1"/>
    </source>
</evidence>
<proteinExistence type="inferred from homology"/>
<dbReference type="GO" id="GO:0000974">
    <property type="term" value="C:Prp19 complex"/>
    <property type="evidence" value="ECO:0007669"/>
    <property type="project" value="InterPro"/>
</dbReference>
<dbReference type="GO" id="GO:0000398">
    <property type="term" value="P:mRNA splicing, via spliceosome"/>
    <property type="evidence" value="ECO:0007669"/>
    <property type="project" value="InterPro"/>
</dbReference>
<evidence type="ECO:0000256" key="7">
    <source>
        <dbReference type="ARBA" id="ARBA00023242"/>
    </source>
</evidence>
<dbReference type="eggNOG" id="KOG0050">
    <property type="taxonomic scope" value="Eukaryota"/>
</dbReference>
<evidence type="ECO:0000313" key="13">
    <source>
        <dbReference type="Proteomes" id="UP000029867"/>
    </source>
</evidence>
<feature type="domain" description="Myb-like" evidence="10">
    <location>
        <begin position="55"/>
        <end position="104"/>
    </location>
</feature>
<dbReference type="AlphaFoldDB" id="A0A099P120"/>
<keyword evidence="2" id="KW-0507">mRNA processing</keyword>
<feature type="domain" description="HTH myb-type" evidence="11">
    <location>
        <begin position="1"/>
        <end position="58"/>
    </location>
</feature>
<dbReference type="SUPFAM" id="SSF46689">
    <property type="entry name" value="Homeodomain-like"/>
    <property type="match status" value="1"/>
</dbReference>
<dbReference type="GO" id="GO:0005681">
    <property type="term" value="C:spliceosomal complex"/>
    <property type="evidence" value="ECO:0007669"/>
    <property type="project" value="UniProtKB-KW"/>
</dbReference>
<evidence type="ECO:0000256" key="3">
    <source>
        <dbReference type="ARBA" id="ARBA00022728"/>
    </source>
</evidence>
<dbReference type="CDD" id="cd00167">
    <property type="entry name" value="SANT"/>
    <property type="match status" value="1"/>
</dbReference>
<sequence>MPPVYVKGGMWTNVEDEILKAAIAKYGLNQWSRVSSLLTRKNAKQCKLRWNEWLDPRIKKLDWSPDEDKQLLNLAKLRPNQWTSIAMFLKRTANQCIERYQELLTGHLGDGEGEGAFLVGNVESGEAKGTSAFSGLNLNPESKPARPDLEVMDEDEKEMISEARARLANTQGKKAKRKARERVLEESRRVAELLRRRDLKQVGIDAKLRPKKTFKEQMDYNADIAFERRPEKGPFDTSEEVQLNEREKVLFDRNTQVKGTFNQEVEAQKRKEKKRKEHNKRLVEYTQSKRKRDEEDDENEELYAKEMSKRRRLDFNTPGSITDLDDIVEDAVQDLDARKSIVLSRKEDVISSFDISKAEKKEEKKRIKEQRKHLHSLLDSLPTPDDDFDFDVEMLENDEMVQGDSTKKHRLIAIDKNEQRRVEIQKRKLLLSQINELVSPQVAKRKNLPLIKSASVSGLNDEAKLKLLDIIKGRLPDYHESTLEELKAHISAWEEVERRTEQCITEDGRYDNIETKVELPNHELIKMIKSYTEESSKFEADIKDIFNRDTDRDVVAKILNCQSELEQIENEIWTNEEIYKLEREYIDSRKSQLQASLDKLNCLING</sequence>
<dbReference type="PROSITE" id="PS51294">
    <property type="entry name" value="HTH_MYB"/>
    <property type="match status" value="2"/>
</dbReference>
<dbReference type="VEuPathDB" id="FungiDB:C5L36_0A04700"/>
<dbReference type="SMART" id="SM00717">
    <property type="entry name" value="SANT"/>
    <property type="match status" value="2"/>
</dbReference>
<dbReference type="InterPro" id="IPR047242">
    <property type="entry name" value="CDC5L/Cef1"/>
</dbReference>
<evidence type="ECO:0000259" key="11">
    <source>
        <dbReference type="PROSITE" id="PS51294"/>
    </source>
</evidence>
<dbReference type="PANTHER" id="PTHR45885:SF1">
    <property type="entry name" value="CELL DIVISION CYCLE 5-LIKE PROTEIN"/>
    <property type="match status" value="1"/>
</dbReference>
<feature type="region of interest" description="Disordered" evidence="9">
    <location>
        <begin position="265"/>
        <end position="299"/>
    </location>
</feature>
<dbReference type="PANTHER" id="PTHR45885">
    <property type="entry name" value="CELL DIVISION CYCLE 5-LIKE PROTEIN"/>
    <property type="match status" value="1"/>
</dbReference>
<dbReference type="Gene3D" id="1.10.10.60">
    <property type="entry name" value="Homeodomain-like"/>
    <property type="match status" value="2"/>
</dbReference>
<dbReference type="FunFam" id="1.10.10.60:FF:000021">
    <property type="entry name" value="CDC5 cell division cycle 5-like"/>
    <property type="match status" value="1"/>
</dbReference>
<dbReference type="InterPro" id="IPR009057">
    <property type="entry name" value="Homeodomain-like_sf"/>
</dbReference>
<dbReference type="InterPro" id="IPR017930">
    <property type="entry name" value="Myb_dom"/>
</dbReference>
<reference evidence="13" key="1">
    <citation type="journal article" date="2014" name="Microb. Cell Fact.">
        <title>Exploiting Issatchenkia orientalis SD108 for succinic acid production.</title>
        <authorList>
            <person name="Xiao H."/>
            <person name="Shao Z."/>
            <person name="Jiang Y."/>
            <person name="Dole S."/>
            <person name="Zhao H."/>
        </authorList>
    </citation>
    <scope>NUCLEOTIDE SEQUENCE [LARGE SCALE GENOMIC DNA]</scope>
    <source>
        <strain evidence="13">SD108</strain>
    </source>
</reference>
<feature type="compositionally biased region" description="Basic residues" evidence="9">
    <location>
        <begin position="270"/>
        <end position="279"/>
    </location>
</feature>
<keyword evidence="6" id="KW-0508">mRNA splicing</keyword>
<evidence type="ECO:0000256" key="4">
    <source>
        <dbReference type="ARBA" id="ARBA00022737"/>
    </source>
</evidence>
<dbReference type="EMBL" id="JQFK01000016">
    <property type="protein sequence ID" value="KGK38753.1"/>
    <property type="molecule type" value="Genomic_DNA"/>
</dbReference>
<dbReference type="InterPro" id="IPR001005">
    <property type="entry name" value="SANT/Myb"/>
</dbReference>
<comment type="similarity">
    <text evidence="1">Belongs to the CEF1 family.</text>
</comment>
<evidence type="ECO:0000256" key="1">
    <source>
        <dbReference type="ARBA" id="ARBA00010506"/>
    </source>
</evidence>
<evidence type="ECO:0000256" key="5">
    <source>
        <dbReference type="ARBA" id="ARBA00023125"/>
    </source>
</evidence>
<evidence type="ECO:0000259" key="10">
    <source>
        <dbReference type="PROSITE" id="PS50090"/>
    </source>
</evidence>
<keyword evidence="5" id="KW-0238">DNA-binding</keyword>
<protein>
    <recommendedName>
        <fullName evidence="8">Pre-mRNA-splicing factor CEF1</fullName>
    </recommendedName>
</protein>
<accession>A0A099P120</accession>
<feature type="domain" description="Myb-like" evidence="10">
    <location>
        <begin position="7"/>
        <end position="54"/>
    </location>
</feature>
<name>A0A099P120_PICKU</name>
<feature type="domain" description="HTH myb-type" evidence="11">
    <location>
        <begin position="59"/>
        <end position="108"/>
    </location>
</feature>
<evidence type="ECO:0000256" key="2">
    <source>
        <dbReference type="ARBA" id="ARBA00022664"/>
    </source>
</evidence>
<keyword evidence="4" id="KW-0677">Repeat</keyword>
<keyword evidence="7" id="KW-0539">Nucleus</keyword>
<evidence type="ECO:0000256" key="9">
    <source>
        <dbReference type="SAM" id="MobiDB-lite"/>
    </source>
</evidence>
<evidence type="ECO:0000256" key="6">
    <source>
        <dbReference type="ARBA" id="ARBA00023187"/>
    </source>
</evidence>
<dbReference type="HOGENOM" id="CLU_009082_2_0_1"/>
<gene>
    <name evidence="12" type="ORF">JL09_g2107</name>
</gene>
<comment type="caution">
    <text evidence="12">The sequence shown here is derived from an EMBL/GenBank/DDBJ whole genome shotgun (WGS) entry which is preliminary data.</text>
</comment>
<evidence type="ECO:0000256" key="8">
    <source>
        <dbReference type="ARBA" id="ARBA00034837"/>
    </source>
</evidence>
<dbReference type="Proteomes" id="UP000029867">
    <property type="component" value="Unassembled WGS sequence"/>
</dbReference>
<dbReference type="Pfam" id="PF00249">
    <property type="entry name" value="Myb_DNA-binding"/>
    <property type="match status" value="2"/>
</dbReference>